<dbReference type="InterPro" id="IPR014347">
    <property type="entry name" value="Tautomerase/MIF_sf"/>
</dbReference>
<sequence length="158" mass="18205">MPHWQIFHGPDAFQDDAHKQALARAITAHYARVMPAFYVVVNFIQVPHSSHFVGGEQASARGKPFARIAIAHIHINLPQDKNVYKSLTDKIDKLLKPHIDDKGYDWEYHIDETERLLWKINGQAPPEWKSEDEKVWMSKNYPVPPGEMAQARRSLSNL</sequence>
<dbReference type="GeneID" id="54561012"/>
<dbReference type="AlphaFoldDB" id="A0A6A6CDB9"/>
<dbReference type="Pfam" id="PF14832">
    <property type="entry name" value="Tautomerase_3"/>
    <property type="match status" value="1"/>
</dbReference>
<evidence type="ECO:0000313" key="2">
    <source>
        <dbReference type="EMBL" id="KAF2164200.1"/>
    </source>
</evidence>
<organism evidence="2 3">
    <name type="scientific">Zasmidium cellare ATCC 36951</name>
    <dbReference type="NCBI Taxonomy" id="1080233"/>
    <lineage>
        <taxon>Eukaryota</taxon>
        <taxon>Fungi</taxon>
        <taxon>Dikarya</taxon>
        <taxon>Ascomycota</taxon>
        <taxon>Pezizomycotina</taxon>
        <taxon>Dothideomycetes</taxon>
        <taxon>Dothideomycetidae</taxon>
        <taxon>Mycosphaerellales</taxon>
        <taxon>Mycosphaerellaceae</taxon>
        <taxon>Zasmidium</taxon>
    </lineage>
</organism>
<dbReference type="Proteomes" id="UP000799537">
    <property type="component" value="Unassembled WGS sequence"/>
</dbReference>
<proteinExistence type="predicted"/>
<evidence type="ECO:0000313" key="3">
    <source>
        <dbReference type="Proteomes" id="UP000799537"/>
    </source>
</evidence>
<feature type="domain" description="Tautomerase cis-CaaD-like" evidence="1">
    <location>
        <begin position="1"/>
        <end position="140"/>
    </location>
</feature>
<dbReference type="EMBL" id="ML993605">
    <property type="protein sequence ID" value="KAF2164200.1"/>
    <property type="molecule type" value="Genomic_DNA"/>
</dbReference>
<name>A0A6A6CDB9_ZASCE</name>
<dbReference type="OrthoDB" id="2129288at2759"/>
<reference evidence="2" key="1">
    <citation type="journal article" date="2020" name="Stud. Mycol.">
        <title>101 Dothideomycetes genomes: a test case for predicting lifestyles and emergence of pathogens.</title>
        <authorList>
            <person name="Haridas S."/>
            <person name="Albert R."/>
            <person name="Binder M."/>
            <person name="Bloem J."/>
            <person name="Labutti K."/>
            <person name="Salamov A."/>
            <person name="Andreopoulos B."/>
            <person name="Baker S."/>
            <person name="Barry K."/>
            <person name="Bills G."/>
            <person name="Bluhm B."/>
            <person name="Cannon C."/>
            <person name="Castanera R."/>
            <person name="Culley D."/>
            <person name="Daum C."/>
            <person name="Ezra D."/>
            <person name="Gonzalez J."/>
            <person name="Henrissat B."/>
            <person name="Kuo A."/>
            <person name="Liang C."/>
            <person name="Lipzen A."/>
            <person name="Lutzoni F."/>
            <person name="Magnuson J."/>
            <person name="Mondo S."/>
            <person name="Nolan M."/>
            <person name="Ohm R."/>
            <person name="Pangilinan J."/>
            <person name="Park H.-J."/>
            <person name="Ramirez L."/>
            <person name="Alfaro M."/>
            <person name="Sun H."/>
            <person name="Tritt A."/>
            <person name="Yoshinaga Y."/>
            <person name="Zwiers L.-H."/>
            <person name="Turgeon B."/>
            <person name="Goodwin S."/>
            <person name="Spatafora J."/>
            <person name="Crous P."/>
            <person name="Grigoriev I."/>
        </authorList>
    </citation>
    <scope>NUCLEOTIDE SEQUENCE</scope>
    <source>
        <strain evidence="2">ATCC 36951</strain>
    </source>
</reference>
<keyword evidence="3" id="KW-1185">Reference proteome</keyword>
<dbReference type="InterPro" id="IPR028116">
    <property type="entry name" value="Cis-CaaD-like"/>
</dbReference>
<gene>
    <name evidence="2" type="ORF">M409DRAFT_25543</name>
</gene>
<protein>
    <recommendedName>
        <fullName evidence="1">Tautomerase cis-CaaD-like domain-containing protein</fullName>
    </recommendedName>
</protein>
<accession>A0A6A6CDB9</accession>
<evidence type="ECO:0000259" key="1">
    <source>
        <dbReference type="Pfam" id="PF14832"/>
    </source>
</evidence>
<dbReference type="RefSeq" id="XP_033665089.1">
    <property type="nucleotide sequence ID" value="XM_033807740.1"/>
</dbReference>
<dbReference type="Gene3D" id="3.30.429.10">
    <property type="entry name" value="Macrophage Migration Inhibitory Factor"/>
    <property type="match status" value="1"/>
</dbReference>